<protein>
    <submittedName>
        <fullName evidence="1">Uncharacterized protein</fullName>
    </submittedName>
</protein>
<comment type="caution">
    <text evidence="1">The sequence shown here is derived from an EMBL/GenBank/DDBJ whole genome shotgun (WGS) entry which is preliminary data.</text>
</comment>
<proteinExistence type="predicted"/>
<reference evidence="1 2" key="1">
    <citation type="submission" date="2020-07" db="EMBL/GenBank/DDBJ databases">
        <title>Genomic Encyclopedia of Type Strains, Phase IV (KMG-V): Genome sequencing to study the core and pangenomes of soil and plant-associated prokaryotes.</title>
        <authorList>
            <person name="Whitman W."/>
        </authorList>
    </citation>
    <scope>NUCLEOTIDE SEQUENCE [LARGE SCALE GENOMIC DNA]</scope>
    <source>
        <strain evidence="1 2">AN3</strain>
    </source>
</reference>
<accession>A0A839EWX5</accession>
<sequence length="53" mass="5634">MDFGAWANFLIAISAFVPAEQQVELGLKPYLSCLTSPDTDMQTGSADPTSNIA</sequence>
<dbReference type="EMBL" id="JACGXN010000010">
    <property type="protein sequence ID" value="MBA8880897.1"/>
    <property type="molecule type" value="Genomic_DNA"/>
</dbReference>
<dbReference type="AlphaFoldDB" id="A0A839EWX5"/>
<dbReference type="Proteomes" id="UP000549052">
    <property type="component" value="Unassembled WGS sequence"/>
</dbReference>
<evidence type="ECO:0000313" key="2">
    <source>
        <dbReference type="Proteomes" id="UP000549052"/>
    </source>
</evidence>
<evidence type="ECO:0000313" key="1">
    <source>
        <dbReference type="EMBL" id="MBA8880897.1"/>
    </source>
</evidence>
<gene>
    <name evidence="1" type="ORF">FHW16_004632</name>
</gene>
<name>A0A839EWX5_9HYPH</name>
<dbReference type="RefSeq" id="WP_182551529.1">
    <property type="nucleotide sequence ID" value="NZ_JACGXN010000010.1"/>
</dbReference>
<keyword evidence="2" id="KW-1185">Reference proteome</keyword>
<organism evidence="1 2">
    <name type="scientific">Phyllobacterium myrsinacearum</name>
    <dbReference type="NCBI Taxonomy" id="28101"/>
    <lineage>
        <taxon>Bacteria</taxon>
        <taxon>Pseudomonadati</taxon>
        <taxon>Pseudomonadota</taxon>
        <taxon>Alphaproteobacteria</taxon>
        <taxon>Hyphomicrobiales</taxon>
        <taxon>Phyllobacteriaceae</taxon>
        <taxon>Phyllobacterium</taxon>
    </lineage>
</organism>